<evidence type="ECO:0000256" key="7">
    <source>
        <dbReference type="ARBA" id="ARBA00022737"/>
    </source>
</evidence>
<evidence type="ECO:0000256" key="3">
    <source>
        <dbReference type="ARBA" id="ARBA00022588"/>
    </source>
</evidence>
<keyword evidence="11" id="KW-0675">Receptor</keyword>
<dbReference type="PANTHER" id="PTHR24365">
    <property type="entry name" value="TOLL-LIKE RECEPTOR"/>
    <property type="match status" value="1"/>
</dbReference>
<evidence type="ECO:0000256" key="4">
    <source>
        <dbReference type="ARBA" id="ARBA00022614"/>
    </source>
</evidence>
<dbReference type="Pfam" id="PF01582">
    <property type="entry name" value="TIR"/>
    <property type="match status" value="1"/>
</dbReference>
<organism evidence="16 17">
    <name type="scientific">Eublepharis macularius</name>
    <name type="common">Leopard gecko</name>
    <name type="synonym">Cyrtodactylus macularius</name>
    <dbReference type="NCBI Taxonomy" id="481883"/>
    <lineage>
        <taxon>Eukaryota</taxon>
        <taxon>Metazoa</taxon>
        <taxon>Chordata</taxon>
        <taxon>Craniata</taxon>
        <taxon>Vertebrata</taxon>
        <taxon>Euteleostomi</taxon>
        <taxon>Lepidosauria</taxon>
        <taxon>Squamata</taxon>
        <taxon>Bifurcata</taxon>
        <taxon>Gekkota</taxon>
        <taxon>Eublepharidae</taxon>
        <taxon>Eublepharinae</taxon>
        <taxon>Eublepharis</taxon>
    </lineage>
</organism>
<dbReference type="Gene3D" id="3.40.50.10140">
    <property type="entry name" value="Toll/interleukin-1 receptor homology (TIR) domain"/>
    <property type="match status" value="1"/>
</dbReference>
<keyword evidence="12" id="KW-0325">Glycoprotein</keyword>
<dbReference type="FunFam" id="3.40.50.10140:FF:000001">
    <property type="entry name" value="Toll-like receptor 2"/>
    <property type="match status" value="1"/>
</dbReference>
<evidence type="ECO:0000259" key="15">
    <source>
        <dbReference type="PROSITE" id="PS50104"/>
    </source>
</evidence>
<dbReference type="GO" id="GO:0038023">
    <property type="term" value="F:signaling receptor activity"/>
    <property type="evidence" value="ECO:0007669"/>
    <property type="project" value="TreeGrafter"/>
</dbReference>
<name>A0AA97LBF7_EUBMA</name>
<dbReference type="InterPro" id="IPR000157">
    <property type="entry name" value="TIR_dom"/>
</dbReference>
<keyword evidence="9 14" id="KW-1133">Transmembrane helix</keyword>
<dbReference type="InterPro" id="IPR003591">
    <property type="entry name" value="Leu-rich_rpt_typical-subtyp"/>
</dbReference>
<dbReference type="KEGG" id="emc:129339426"/>
<dbReference type="GO" id="GO:0002224">
    <property type="term" value="P:toll-like receptor signaling pathway"/>
    <property type="evidence" value="ECO:0007669"/>
    <property type="project" value="TreeGrafter"/>
</dbReference>
<evidence type="ECO:0000256" key="8">
    <source>
        <dbReference type="ARBA" id="ARBA00022859"/>
    </source>
</evidence>
<evidence type="ECO:0000256" key="1">
    <source>
        <dbReference type="ARBA" id="ARBA00004479"/>
    </source>
</evidence>
<dbReference type="Proteomes" id="UP001190640">
    <property type="component" value="Chromosome 12"/>
</dbReference>
<dbReference type="GO" id="GO:0045087">
    <property type="term" value="P:innate immune response"/>
    <property type="evidence" value="ECO:0007669"/>
    <property type="project" value="UniProtKB-KW"/>
</dbReference>
<dbReference type="SMART" id="SM00255">
    <property type="entry name" value="TIR"/>
    <property type="match status" value="1"/>
</dbReference>
<gene>
    <name evidence="17" type="primary">LOC129339426</name>
</gene>
<accession>A0AA97LBF7</accession>
<evidence type="ECO:0000256" key="6">
    <source>
        <dbReference type="ARBA" id="ARBA00022729"/>
    </source>
</evidence>
<evidence type="ECO:0000256" key="12">
    <source>
        <dbReference type="ARBA" id="ARBA00023180"/>
    </source>
</evidence>
<dbReference type="SUPFAM" id="SSF52200">
    <property type="entry name" value="Toll/Interleukin receptor TIR domain"/>
    <property type="match status" value="1"/>
</dbReference>
<evidence type="ECO:0000256" key="13">
    <source>
        <dbReference type="ARBA" id="ARBA00023198"/>
    </source>
</evidence>
<keyword evidence="3" id="KW-0399">Innate immunity</keyword>
<feature type="transmembrane region" description="Helical" evidence="14">
    <location>
        <begin position="245"/>
        <end position="278"/>
    </location>
</feature>
<dbReference type="AlphaFoldDB" id="A0AA97LBF7"/>
<protein>
    <submittedName>
        <fullName evidence="17">Toll-like receptor 12</fullName>
    </submittedName>
</protein>
<keyword evidence="16" id="KW-1185">Reference proteome</keyword>
<evidence type="ECO:0000256" key="10">
    <source>
        <dbReference type="ARBA" id="ARBA00023136"/>
    </source>
</evidence>
<evidence type="ECO:0000256" key="9">
    <source>
        <dbReference type="ARBA" id="ARBA00022989"/>
    </source>
</evidence>
<dbReference type="GeneID" id="129339426"/>
<dbReference type="RefSeq" id="XP_054849980.1">
    <property type="nucleotide sequence ID" value="XM_054994005.1"/>
</dbReference>
<comment type="similarity">
    <text evidence="2">Belongs to the Toll-like receptor family.</text>
</comment>
<evidence type="ECO:0000313" key="16">
    <source>
        <dbReference type="Proteomes" id="UP001190640"/>
    </source>
</evidence>
<evidence type="ECO:0000313" key="17">
    <source>
        <dbReference type="RefSeq" id="XP_054849980.1"/>
    </source>
</evidence>
<sequence>MEIVDPLLLYKLPHLQLLDLSLNKLHWALCPTIYRRMNFTSRLQILDFSSNNVITTLQVEFFYCLTYLQKLSLNSCGIQRIERLAFSGLHNLKVLNLKGNNIKTLVIVNLGITLKDISQDDAQYLFQNLAKLEIMHLMSSGLEYISAVLFQDLKNLRLLILEDDLLLTLDSGFQNEMMLLKYLYLARVTFGCYCSNAWFVDWVSGKNDLYVAIDYELSCQELITAKKTKKFLPFVEQNCRVKTNLILFIITSFLLFFLMSFPLVHACCGPQLFFLIYLLRGWWHRLCGEIGKGKKFKYDAFVSYCSQDQEWVLERLVPNLEQKGPSFLKLCLHSRDFAVGKAITDNIMDNLYNSQKTICVISQRSLCSHWCSLEMSLATYRLLAGREDTLILVFLEHISRYRLSSYHRLAKLMKKKTYLNWPKDPAAEPAFWNRLRNAIKKHCDVEESVM</sequence>
<dbReference type="SMART" id="SM00369">
    <property type="entry name" value="LRR_TYP"/>
    <property type="match status" value="4"/>
</dbReference>
<keyword evidence="8" id="KW-0391">Immunity</keyword>
<reference evidence="17" key="1">
    <citation type="submission" date="2025-08" db="UniProtKB">
        <authorList>
            <consortium name="RefSeq"/>
        </authorList>
    </citation>
    <scope>IDENTIFICATION</scope>
    <source>
        <tissue evidence="17">Blood</tissue>
    </source>
</reference>
<dbReference type="GO" id="GO:0006954">
    <property type="term" value="P:inflammatory response"/>
    <property type="evidence" value="ECO:0007669"/>
    <property type="project" value="UniProtKB-KW"/>
</dbReference>
<feature type="domain" description="TIR" evidence="15">
    <location>
        <begin position="296"/>
        <end position="439"/>
    </location>
</feature>
<dbReference type="InterPro" id="IPR001611">
    <property type="entry name" value="Leu-rich_rpt"/>
</dbReference>
<evidence type="ECO:0000256" key="11">
    <source>
        <dbReference type="ARBA" id="ARBA00023170"/>
    </source>
</evidence>
<dbReference type="SUPFAM" id="SSF52058">
    <property type="entry name" value="L domain-like"/>
    <property type="match status" value="1"/>
</dbReference>
<evidence type="ECO:0000256" key="5">
    <source>
        <dbReference type="ARBA" id="ARBA00022692"/>
    </source>
</evidence>
<keyword evidence="7" id="KW-0677">Repeat</keyword>
<evidence type="ECO:0000256" key="14">
    <source>
        <dbReference type="SAM" id="Phobius"/>
    </source>
</evidence>
<dbReference type="InterPro" id="IPR032675">
    <property type="entry name" value="LRR_dom_sf"/>
</dbReference>
<keyword evidence="6" id="KW-0732">Signal</keyword>
<dbReference type="Gene3D" id="3.80.10.10">
    <property type="entry name" value="Ribonuclease Inhibitor"/>
    <property type="match status" value="2"/>
</dbReference>
<keyword evidence="10 14" id="KW-0472">Membrane</keyword>
<dbReference type="Pfam" id="PF13855">
    <property type="entry name" value="LRR_8"/>
    <property type="match status" value="1"/>
</dbReference>
<proteinExistence type="inferred from homology"/>
<evidence type="ECO:0000256" key="2">
    <source>
        <dbReference type="ARBA" id="ARBA00009634"/>
    </source>
</evidence>
<keyword evidence="5 14" id="KW-0812">Transmembrane</keyword>
<dbReference type="InterPro" id="IPR035897">
    <property type="entry name" value="Toll_tir_struct_dom_sf"/>
</dbReference>
<keyword evidence="13" id="KW-0395">Inflammatory response</keyword>
<dbReference type="PROSITE" id="PS50104">
    <property type="entry name" value="TIR"/>
    <property type="match status" value="1"/>
</dbReference>
<comment type="subcellular location">
    <subcellularLocation>
        <location evidence="1">Membrane</location>
        <topology evidence="1">Single-pass type I membrane protein</topology>
    </subcellularLocation>
</comment>
<dbReference type="GO" id="GO:0005886">
    <property type="term" value="C:plasma membrane"/>
    <property type="evidence" value="ECO:0007669"/>
    <property type="project" value="TreeGrafter"/>
</dbReference>
<dbReference type="PANTHER" id="PTHR24365:SF553">
    <property type="entry name" value="TOLL-LIKE RECEPTOR 12"/>
    <property type="match status" value="1"/>
</dbReference>
<keyword evidence="4" id="KW-0433">Leucine-rich repeat</keyword>
<dbReference type="PRINTS" id="PR01537">
    <property type="entry name" value="INTRLKN1R1F"/>
</dbReference>